<protein>
    <submittedName>
        <fullName evidence="2">Type IV secretory system conjugative DNA transfer family protein</fullName>
    </submittedName>
</protein>
<gene>
    <name evidence="2" type="ORF">FRZ32_14170</name>
</gene>
<dbReference type="Pfam" id="PF10412">
    <property type="entry name" value="TrwB_AAD_bind"/>
    <property type="match status" value="1"/>
</dbReference>
<evidence type="ECO:0000313" key="2">
    <source>
        <dbReference type="EMBL" id="TXC64693.1"/>
    </source>
</evidence>
<evidence type="ECO:0000313" key="3">
    <source>
        <dbReference type="Proteomes" id="UP000321249"/>
    </source>
</evidence>
<dbReference type="PANTHER" id="PTHR30121:SF6">
    <property type="entry name" value="SLR6007 PROTEIN"/>
    <property type="match status" value="1"/>
</dbReference>
<keyword evidence="3" id="KW-1185">Reference proteome</keyword>
<dbReference type="CDD" id="cd01127">
    <property type="entry name" value="TrwB_TraG_TraD_VirD4"/>
    <property type="match status" value="1"/>
</dbReference>
<dbReference type="Gene3D" id="3.40.50.300">
    <property type="entry name" value="P-loop containing nucleotide triphosphate hydrolases"/>
    <property type="match status" value="2"/>
</dbReference>
<name>A0A5C6TW41_9SPHN</name>
<dbReference type="InterPro" id="IPR027417">
    <property type="entry name" value="P-loop_NTPase"/>
</dbReference>
<organism evidence="2 3">
    <name type="scientific">Allosphingosinicella ginsenosidimutans</name>
    <dbReference type="NCBI Taxonomy" id="1176539"/>
    <lineage>
        <taxon>Bacteria</taxon>
        <taxon>Pseudomonadati</taxon>
        <taxon>Pseudomonadota</taxon>
        <taxon>Alphaproteobacteria</taxon>
        <taxon>Sphingomonadales</taxon>
        <taxon>Sphingomonadaceae</taxon>
        <taxon>Allosphingosinicella</taxon>
    </lineage>
</organism>
<dbReference type="InterPro" id="IPR019476">
    <property type="entry name" value="T4SS_TraD_DNA-bd"/>
</dbReference>
<dbReference type="PANTHER" id="PTHR30121">
    <property type="entry name" value="UNCHARACTERIZED PROTEIN YJGR-RELATED"/>
    <property type="match status" value="1"/>
</dbReference>
<dbReference type="EMBL" id="VOQQ01000001">
    <property type="protein sequence ID" value="TXC64693.1"/>
    <property type="molecule type" value="Genomic_DNA"/>
</dbReference>
<dbReference type="SUPFAM" id="SSF52540">
    <property type="entry name" value="P-loop containing nucleoside triphosphate hydrolases"/>
    <property type="match status" value="1"/>
</dbReference>
<dbReference type="AlphaFoldDB" id="A0A5C6TW41"/>
<evidence type="ECO:0000259" key="1">
    <source>
        <dbReference type="Pfam" id="PF10412"/>
    </source>
</evidence>
<feature type="domain" description="Type IV secretion system coupling protein TraD DNA-binding" evidence="1">
    <location>
        <begin position="32"/>
        <end position="335"/>
    </location>
</feature>
<proteinExistence type="predicted"/>
<dbReference type="RefSeq" id="WP_147044116.1">
    <property type="nucleotide sequence ID" value="NZ_BAABIR010000001.1"/>
</dbReference>
<dbReference type="Proteomes" id="UP000321249">
    <property type="component" value="Unassembled WGS sequence"/>
</dbReference>
<comment type="caution">
    <text evidence="2">The sequence shown here is derived from an EMBL/GenBank/DDBJ whole genome shotgun (WGS) entry which is preliminary data.</text>
</comment>
<dbReference type="OrthoDB" id="9806951at2"/>
<dbReference type="CDD" id="cd00267">
    <property type="entry name" value="ABC_ATPase"/>
    <property type="match status" value="1"/>
</dbReference>
<dbReference type="InterPro" id="IPR051162">
    <property type="entry name" value="T4SS_component"/>
</dbReference>
<sequence length="397" mass="44510">MHTHEGAISYFGRVAFRNQSQTFGIRQADRLAHIYVVGRTGVGKSTLLEQLARGDAEAGRGFAFLDPHGDLAERIYAGLSPFTRERTIYLNTPDPDQPYGYNPLRRVADAKIPLAASGLLETFRKLWPSAWGVRMEHVLRNSLYALLERDGSTLPDILRLYSNDAFRRSVTTRIKNPVVRAFWRDEFAHYHPRQQAEAVAPIQNKLGALLADPMLYRILVAPKTDLHLRRLMDAGGILLVNLSRGQIGEDSALVLGNLLVSTVGLAAFSRADQPEHERRPFFLYVDEFQSFTTLSFATMLAELRSHALGLVLAHQYLHQLEPDILHAVLGNVGTLISFRVGAEDAPILAREFFPTFDVHDLLNLPNWRFYLKLMIDGAPSQPFSGELDSRSARKAIG</sequence>
<accession>A0A5C6TW41</accession>
<reference evidence="2 3" key="1">
    <citation type="journal article" date="2015" name="J. Microbiol.">
        <title>Sphingosinicella ginsenosidimutans sp. nov., with ginsenoside converting activity.</title>
        <authorList>
            <person name="Kim J.K."/>
            <person name="Kang M.S."/>
            <person name="Park S.C."/>
            <person name="Kim K.M."/>
            <person name="Choi K."/>
            <person name="Yoon M.H."/>
            <person name="Im W.T."/>
        </authorList>
    </citation>
    <scope>NUCLEOTIDE SEQUENCE [LARGE SCALE GENOMIC DNA]</scope>
    <source>
        <strain evidence="2 3">BS-11</strain>
    </source>
</reference>